<dbReference type="Gene3D" id="3.40.50.300">
    <property type="entry name" value="P-loop containing nucleotide triphosphate hydrolases"/>
    <property type="match status" value="1"/>
</dbReference>
<dbReference type="Pfam" id="PF02283">
    <property type="entry name" value="CobU"/>
    <property type="match status" value="1"/>
</dbReference>
<evidence type="ECO:0000256" key="14">
    <source>
        <dbReference type="PIRNR" id="PIRNR006135"/>
    </source>
</evidence>
<dbReference type="PIRSF" id="PIRSF006135">
    <property type="entry name" value="CobU"/>
    <property type="match status" value="1"/>
</dbReference>
<evidence type="ECO:0000313" key="15">
    <source>
        <dbReference type="EMBL" id="WAR45082.1"/>
    </source>
</evidence>
<comment type="pathway">
    <text evidence="6 14">Cofactor biosynthesis; adenosylcobalamin biosynthesis; adenosylcobalamin from cob(II)yrinate a,c-diamide: step 5/7.</text>
</comment>
<keyword evidence="10 14" id="KW-0547">Nucleotide-binding</keyword>
<evidence type="ECO:0000256" key="5">
    <source>
        <dbReference type="ARBA" id="ARBA00004692"/>
    </source>
</evidence>
<proteinExistence type="inferred from homology"/>
<evidence type="ECO:0000256" key="13">
    <source>
        <dbReference type="ARBA" id="ARBA00023134"/>
    </source>
</evidence>
<dbReference type="GO" id="GO:0008820">
    <property type="term" value="F:cobinamide phosphate guanylyltransferase activity"/>
    <property type="evidence" value="ECO:0007669"/>
    <property type="project" value="UniProtKB-EC"/>
</dbReference>
<evidence type="ECO:0000256" key="7">
    <source>
        <dbReference type="ARBA" id="ARBA00007490"/>
    </source>
</evidence>
<evidence type="ECO:0000256" key="11">
    <source>
        <dbReference type="ARBA" id="ARBA00022777"/>
    </source>
</evidence>
<keyword evidence="13 14" id="KW-0342">GTP-binding</keyword>
<reference evidence="15" key="1">
    <citation type="submission" date="2022-11" db="EMBL/GenBank/DDBJ databases">
        <title>Methylomonas rapida sp. nov., Carotenoid-Producing Obligate Methanotrophs with High Growth Characteristics and Biotechnological Potential.</title>
        <authorList>
            <person name="Tikhonova E.N."/>
            <person name="Suleimanov R.Z."/>
            <person name="Miroshnikov K."/>
            <person name="Oshkin I.Y."/>
            <person name="Belova S.E."/>
            <person name="Danilova O.V."/>
            <person name="Ashikhmin A."/>
            <person name="Konopkin A."/>
            <person name="But S.Y."/>
            <person name="Khmelenina V.N."/>
            <person name="Kuznetsov N."/>
            <person name="Pimenov N.V."/>
            <person name="Dedysh S.N."/>
        </authorList>
    </citation>
    <scope>NUCLEOTIDE SEQUENCE</scope>
    <source>
        <strain evidence="15">MP1</strain>
    </source>
</reference>
<dbReference type="EC" id="2.7.7.62" evidence="14"/>
<evidence type="ECO:0000256" key="4">
    <source>
        <dbReference type="ARBA" id="ARBA00003889"/>
    </source>
</evidence>
<keyword evidence="15" id="KW-0548">Nucleotidyltransferase</keyword>
<evidence type="ECO:0000256" key="9">
    <source>
        <dbReference type="ARBA" id="ARBA00022679"/>
    </source>
</evidence>
<dbReference type="PANTHER" id="PTHR34848">
    <property type="match status" value="1"/>
</dbReference>
<comment type="function">
    <text evidence="4 14">Catalyzes ATP-dependent phosphorylation of adenosylcobinamide and addition of GMP to adenosylcobinamide phosphate.</text>
</comment>
<comment type="catalytic activity">
    <reaction evidence="3">
        <text>adenosylcob(III)inamide + GTP = adenosylcob(III)inamide phosphate + GDP + H(+)</text>
        <dbReference type="Rhea" id="RHEA:15765"/>
        <dbReference type="ChEBI" id="CHEBI:2480"/>
        <dbReference type="ChEBI" id="CHEBI:15378"/>
        <dbReference type="ChEBI" id="CHEBI:37565"/>
        <dbReference type="ChEBI" id="CHEBI:58189"/>
        <dbReference type="ChEBI" id="CHEBI:58502"/>
        <dbReference type="EC" id="2.7.1.156"/>
    </reaction>
</comment>
<evidence type="ECO:0000256" key="8">
    <source>
        <dbReference type="ARBA" id="ARBA00022573"/>
    </source>
</evidence>
<name>A0ABY7GKQ0_9GAMM</name>
<dbReference type="EC" id="2.7.1.156" evidence="14"/>
<accession>A0ABY7GKQ0</accession>
<evidence type="ECO:0000313" key="16">
    <source>
        <dbReference type="Proteomes" id="UP001162780"/>
    </source>
</evidence>
<comment type="similarity">
    <text evidence="7 14">Belongs to the CobU/CobP family.</text>
</comment>
<dbReference type="SUPFAM" id="SSF52540">
    <property type="entry name" value="P-loop containing nucleoside triphosphate hydrolases"/>
    <property type="match status" value="1"/>
</dbReference>
<dbReference type="InterPro" id="IPR003203">
    <property type="entry name" value="CobU/CobP"/>
</dbReference>
<dbReference type="PANTHER" id="PTHR34848:SF1">
    <property type="entry name" value="BIFUNCTIONAL ADENOSYLCOBALAMIN BIOSYNTHESIS PROTEIN COBU"/>
    <property type="match status" value="1"/>
</dbReference>
<evidence type="ECO:0000256" key="10">
    <source>
        <dbReference type="ARBA" id="ARBA00022741"/>
    </source>
</evidence>
<dbReference type="CDD" id="cd00544">
    <property type="entry name" value="CobU"/>
    <property type="match status" value="1"/>
</dbReference>
<dbReference type="Proteomes" id="UP001162780">
    <property type="component" value="Chromosome"/>
</dbReference>
<keyword evidence="8 14" id="KW-0169">Cobalamin biosynthesis</keyword>
<dbReference type="GO" id="GO:0043752">
    <property type="term" value="F:adenosylcobinamide kinase activity"/>
    <property type="evidence" value="ECO:0007669"/>
    <property type="project" value="UniProtKB-EC"/>
</dbReference>
<organism evidence="15 16">
    <name type="scientific">Methylomonas rapida</name>
    <dbReference type="NCBI Taxonomy" id="2963939"/>
    <lineage>
        <taxon>Bacteria</taxon>
        <taxon>Pseudomonadati</taxon>
        <taxon>Pseudomonadota</taxon>
        <taxon>Gammaproteobacteria</taxon>
        <taxon>Methylococcales</taxon>
        <taxon>Methylococcaceae</taxon>
        <taxon>Methylomonas</taxon>
    </lineage>
</organism>
<keyword evidence="9 14" id="KW-0808">Transferase</keyword>
<comment type="catalytic activity">
    <reaction evidence="1 14">
        <text>adenosylcob(III)inamide + ATP = adenosylcob(III)inamide phosphate + ADP + H(+)</text>
        <dbReference type="Rhea" id="RHEA:15769"/>
        <dbReference type="ChEBI" id="CHEBI:2480"/>
        <dbReference type="ChEBI" id="CHEBI:15378"/>
        <dbReference type="ChEBI" id="CHEBI:30616"/>
        <dbReference type="ChEBI" id="CHEBI:58502"/>
        <dbReference type="ChEBI" id="CHEBI:456216"/>
        <dbReference type="EC" id="2.7.1.156"/>
    </reaction>
</comment>
<gene>
    <name evidence="15" type="primary">cobU</name>
    <name evidence="15" type="ORF">NM686_000815</name>
</gene>
<keyword evidence="11 14" id="KW-0418">Kinase</keyword>
<evidence type="ECO:0000256" key="3">
    <source>
        <dbReference type="ARBA" id="ARBA00001522"/>
    </source>
</evidence>
<dbReference type="NCBIfam" id="NF004469">
    <property type="entry name" value="PRK05800.1"/>
    <property type="match status" value="1"/>
</dbReference>
<comment type="pathway">
    <text evidence="5 14">Cofactor biosynthesis; adenosylcobalamin biosynthesis; adenosylcobalamin from cob(II)yrinate a,c-diamide: step 6/7.</text>
</comment>
<dbReference type="InterPro" id="IPR027417">
    <property type="entry name" value="P-loop_NTPase"/>
</dbReference>
<protein>
    <recommendedName>
        <fullName evidence="14">Bifunctional adenosylcobalamin biosynthesis protein</fullName>
        <ecNumber evidence="14">2.7.1.156</ecNumber>
        <ecNumber evidence="14">2.7.7.62</ecNumber>
    </recommendedName>
</protein>
<dbReference type="EMBL" id="CP113517">
    <property type="protein sequence ID" value="WAR45082.1"/>
    <property type="molecule type" value="Genomic_DNA"/>
</dbReference>
<keyword evidence="16" id="KW-1185">Reference proteome</keyword>
<evidence type="ECO:0000256" key="2">
    <source>
        <dbReference type="ARBA" id="ARBA00000711"/>
    </source>
</evidence>
<evidence type="ECO:0000256" key="6">
    <source>
        <dbReference type="ARBA" id="ARBA00005159"/>
    </source>
</evidence>
<keyword evidence="12 14" id="KW-0067">ATP-binding</keyword>
<comment type="catalytic activity">
    <reaction evidence="2 14">
        <text>adenosylcob(III)inamide phosphate + GTP + H(+) = adenosylcob(III)inamide-GDP + diphosphate</text>
        <dbReference type="Rhea" id="RHEA:22712"/>
        <dbReference type="ChEBI" id="CHEBI:15378"/>
        <dbReference type="ChEBI" id="CHEBI:33019"/>
        <dbReference type="ChEBI" id="CHEBI:37565"/>
        <dbReference type="ChEBI" id="CHEBI:58502"/>
        <dbReference type="ChEBI" id="CHEBI:60487"/>
        <dbReference type="EC" id="2.7.7.62"/>
    </reaction>
</comment>
<sequence length="173" mass="19209">MIELVLGGARSGKSRYAERQAIAANLPVTYVATAEAGDDEMHRRIQHHRQRRPGNWRTLEEPIQLAEIIRQHASPDTCLLVDCLTLWLSNVLFDRQGNLQESLFETQRAALLDALSQCKGPVIMVSNEVGMGVVAADPLTRRFVDEAGFLHQALAQLCDSVVWVVAGLPQKLK</sequence>
<evidence type="ECO:0000256" key="1">
    <source>
        <dbReference type="ARBA" id="ARBA00000312"/>
    </source>
</evidence>
<evidence type="ECO:0000256" key="12">
    <source>
        <dbReference type="ARBA" id="ARBA00022840"/>
    </source>
</evidence>
<dbReference type="RefSeq" id="WP_255190047.1">
    <property type="nucleotide sequence ID" value="NZ_CP113517.1"/>
</dbReference>